<organism evidence="2 3">
    <name type="scientific">Symmachiella dynata</name>
    <dbReference type="NCBI Taxonomy" id="2527995"/>
    <lineage>
        <taxon>Bacteria</taxon>
        <taxon>Pseudomonadati</taxon>
        <taxon>Planctomycetota</taxon>
        <taxon>Planctomycetia</taxon>
        <taxon>Planctomycetales</taxon>
        <taxon>Planctomycetaceae</taxon>
        <taxon>Symmachiella</taxon>
    </lineage>
</organism>
<dbReference type="NCBIfam" id="NF006077">
    <property type="entry name" value="PRK08223.1"/>
    <property type="match status" value="1"/>
</dbReference>
<dbReference type="RefSeq" id="WP_145373802.1">
    <property type="nucleotide sequence ID" value="NZ_CAXBED010000063.1"/>
</dbReference>
<dbReference type="PANTHER" id="PTHR43267:SF1">
    <property type="entry name" value="TRNA THREONYLCARBAMOYLADENOSINE DEHYDRATASE"/>
    <property type="match status" value="1"/>
</dbReference>
<feature type="domain" description="THIF-type NAD/FAD binding fold" evidence="1">
    <location>
        <begin position="24"/>
        <end position="276"/>
    </location>
</feature>
<reference evidence="2 3" key="1">
    <citation type="submission" date="2019-02" db="EMBL/GenBank/DDBJ databases">
        <title>Deep-cultivation of Planctomycetes and their phenomic and genomic characterization uncovers novel biology.</title>
        <authorList>
            <person name="Wiegand S."/>
            <person name="Jogler M."/>
            <person name="Boedeker C."/>
            <person name="Pinto D."/>
            <person name="Vollmers J."/>
            <person name="Rivas-Marin E."/>
            <person name="Kohn T."/>
            <person name="Peeters S.H."/>
            <person name="Heuer A."/>
            <person name="Rast P."/>
            <person name="Oberbeckmann S."/>
            <person name="Bunk B."/>
            <person name="Jeske O."/>
            <person name="Meyerdierks A."/>
            <person name="Storesund J.E."/>
            <person name="Kallscheuer N."/>
            <person name="Luecker S."/>
            <person name="Lage O.M."/>
            <person name="Pohl T."/>
            <person name="Merkel B.J."/>
            <person name="Hornburger P."/>
            <person name="Mueller R.-W."/>
            <person name="Bruemmer F."/>
            <person name="Labrenz M."/>
            <person name="Spormann A.M."/>
            <person name="Op den Camp H."/>
            <person name="Overmann J."/>
            <person name="Amann R."/>
            <person name="Jetten M.S.M."/>
            <person name="Mascher T."/>
            <person name="Medema M.H."/>
            <person name="Devos D.P."/>
            <person name="Kaster A.-K."/>
            <person name="Ovreas L."/>
            <person name="Rohde M."/>
            <person name="Galperin M.Y."/>
            <person name="Jogler C."/>
        </authorList>
    </citation>
    <scope>NUCLEOTIDE SEQUENCE [LARGE SCALE GENOMIC DNA]</scope>
    <source>
        <strain evidence="2 3">Mal52</strain>
    </source>
</reference>
<name>A0A517ZH61_9PLAN</name>
<dbReference type="InterPro" id="IPR045886">
    <property type="entry name" value="ThiF/MoeB/HesA"/>
</dbReference>
<evidence type="ECO:0000313" key="3">
    <source>
        <dbReference type="Proteomes" id="UP000319383"/>
    </source>
</evidence>
<keyword evidence="3" id="KW-1185">Reference proteome</keyword>
<dbReference type="SUPFAM" id="SSF69572">
    <property type="entry name" value="Activating enzymes of the ubiquitin-like proteins"/>
    <property type="match status" value="1"/>
</dbReference>
<dbReference type="GO" id="GO:0016779">
    <property type="term" value="F:nucleotidyltransferase activity"/>
    <property type="evidence" value="ECO:0007669"/>
    <property type="project" value="UniProtKB-KW"/>
</dbReference>
<evidence type="ECO:0000313" key="2">
    <source>
        <dbReference type="EMBL" id="QDU41810.1"/>
    </source>
</evidence>
<dbReference type="GO" id="GO:0061503">
    <property type="term" value="F:tRNA threonylcarbamoyladenosine dehydratase"/>
    <property type="evidence" value="ECO:0007669"/>
    <property type="project" value="TreeGrafter"/>
</dbReference>
<accession>A0A517ZH61</accession>
<dbReference type="KEGG" id="sdyn:Mal52_02640"/>
<protein>
    <submittedName>
        <fullName evidence="2">Putative adenylyltransferase/sulfurtransferase MoeZ</fullName>
    </submittedName>
</protein>
<proteinExistence type="predicted"/>
<evidence type="ECO:0000259" key="1">
    <source>
        <dbReference type="Pfam" id="PF00899"/>
    </source>
</evidence>
<dbReference type="GO" id="GO:0008641">
    <property type="term" value="F:ubiquitin-like modifier activating enzyme activity"/>
    <property type="evidence" value="ECO:0007669"/>
    <property type="project" value="InterPro"/>
</dbReference>
<dbReference type="Proteomes" id="UP000319383">
    <property type="component" value="Chromosome"/>
</dbReference>
<sequence>MSAATQAIPITDATQPWSYDEAFSRHSGLISPEQQQKLRNSCVAIAGMGGVGGSHLATLARLGITRFRIADPDHYDVANTNRQYGAKASTVGEPKVEVMSKIARDINPEIEIDAWHRPLALDNCHEFLDGVDVLLDGMDLLKTDVRRTVFKVAAEQGTHVVTAGPFGFSIGWMVFEPGGIGFDDYFDMHDGQTPFEQMLNFIGGLTPDTLYLKYMDVTKEQFTDKSIPSLGLACQMCAGVAATEVTKILIGVGRVKAAPYYFQFDALLQKFRHGKLRGGNRHPKQRLKLWLAKRQFRKMGLLD</sequence>
<dbReference type="Pfam" id="PF00899">
    <property type="entry name" value="ThiF"/>
    <property type="match status" value="1"/>
</dbReference>
<keyword evidence="2" id="KW-0548">Nucleotidyltransferase</keyword>
<dbReference type="PANTHER" id="PTHR43267">
    <property type="entry name" value="TRNA THREONYLCARBAMOYLADENOSINE DEHYDRATASE"/>
    <property type="match status" value="1"/>
</dbReference>
<dbReference type="OrthoDB" id="9804150at2"/>
<dbReference type="GO" id="GO:0061504">
    <property type="term" value="P:cyclic threonylcarbamoyladenosine biosynthetic process"/>
    <property type="evidence" value="ECO:0007669"/>
    <property type="project" value="TreeGrafter"/>
</dbReference>
<dbReference type="InterPro" id="IPR000594">
    <property type="entry name" value="ThiF_NAD_FAD-bd"/>
</dbReference>
<keyword evidence="2" id="KW-0808">Transferase</keyword>
<dbReference type="AlphaFoldDB" id="A0A517ZH61"/>
<dbReference type="EMBL" id="CP036276">
    <property type="protein sequence ID" value="QDU41810.1"/>
    <property type="molecule type" value="Genomic_DNA"/>
</dbReference>
<dbReference type="InterPro" id="IPR035985">
    <property type="entry name" value="Ubiquitin-activating_enz"/>
</dbReference>
<gene>
    <name evidence="2" type="primary">moeZ_1</name>
    <name evidence="2" type="ORF">Mal52_02640</name>
</gene>
<dbReference type="Gene3D" id="3.40.50.720">
    <property type="entry name" value="NAD(P)-binding Rossmann-like Domain"/>
    <property type="match status" value="1"/>
</dbReference>